<proteinExistence type="predicted"/>
<evidence type="ECO:0000313" key="1">
    <source>
        <dbReference type="EMBL" id="VUZ51196.1"/>
    </source>
</evidence>
<dbReference type="AlphaFoldDB" id="A0A564YVK9"/>
<protein>
    <submittedName>
        <fullName evidence="1">Uncharacterized protein</fullName>
    </submittedName>
</protein>
<sequence length="87" mass="9663">ETSGEFWYDVDLITLPPLPRKVTHWSCELGESCLNAVEIENPVAKSYSLIPDIVNRDVIAVESYYVKGTSEVFLFDGKSIVLPSLSA</sequence>
<organism evidence="1 2">
    <name type="scientific">Hymenolepis diminuta</name>
    <name type="common">Rat tapeworm</name>
    <dbReference type="NCBI Taxonomy" id="6216"/>
    <lineage>
        <taxon>Eukaryota</taxon>
        <taxon>Metazoa</taxon>
        <taxon>Spiralia</taxon>
        <taxon>Lophotrochozoa</taxon>
        <taxon>Platyhelminthes</taxon>
        <taxon>Cestoda</taxon>
        <taxon>Eucestoda</taxon>
        <taxon>Cyclophyllidea</taxon>
        <taxon>Hymenolepididae</taxon>
        <taxon>Hymenolepis</taxon>
    </lineage>
</organism>
<dbReference type="Proteomes" id="UP000321570">
    <property type="component" value="Unassembled WGS sequence"/>
</dbReference>
<evidence type="ECO:0000313" key="2">
    <source>
        <dbReference type="Proteomes" id="UP000321570"/>
    </source>
</evidence>
<feature type="non-terminal residue" evidence="1">
    <location>
        <position position="87"/>
    </location>
</feature>
<reference evidence="1 2" key="1">
    <citation type="submission" date="2019-07" db="EMBL/GenBank/DDBJ databases">
        <authorList>
            <person name="Jastrzebski P J."/>
            <person name="Paukszto L."/>
            <person name="Jastrzebski P J."/>
        </authorList>
    </citation>
    <scope>NUCLEOTIDE SEQUENCE [LARGE SCALE GENOMIC DNA]</scope>
    <source>
        <strain evidence="1 2">WMS-il1</strain>
    </source>
</reference>
<dbReference type="EMBL" id="CABIJS010000432">
    <property type="protein sequence ID" value="VUZ51196.1"/>
    <property type="molecule type" value="Genomic_DNA"/>
</dbReference>
<gene>
    <name evidence="1" type="ORF">WMSIL1_LOCUS9972</name>
</gene>
<keyword evidence="2" id="KW-1185">Reference proteome</keyword>
<accession>A0A564YVK9</accession>
<feature type="non-terminal residue" evidence="1">
    <location>
        <position position="1"/>
    </location>
</feature>
<name>A0A564YVK9_HYMDI</name>